<dbReference type="InterPro" id="IPR014710">
    <property type="entry name" value="RmlC-like_jellyroll"/>
</dbReference>
<feature type="domain" description="Cupin type-2" evidence="2">
    <location>
        <begin position="44"/>
        <end position="112"/>
    </location>
</feature>
<dbReference type="Pfam" id="PF07883">
    <property type="entry name" value="Cupin_2"/>
    <property type="match status" value="1"/>
</dbReference>
<dbReference type="InterPro" id="IPR011051">
    <property type="entry name" value="RmlC_Cupin_sf"/>
</dbReference>
<organism evidence="3">
    <name type="scientific">uncultured prokaryote</name>
    <dbReference type="NCBI Taxonomy" id="198431"/>
    <lineage>
        <taxon>unclassified sequences</taxon>
        <taxon>environmental samples</taxon>
    </lineage>
</organism>
<dbReference type="PANTHER" id="PTHR35848:SF6">
    <property type="entry name" value="CUPIN TYPE-2 DOMAIN-CONTAINING PROTEIN"/>
    <property type="match status" value="1"/>
</dbReference>
<keyword evidence="1" id="KW-0479">Metal-binding</keyword>
<dbReference type="InterPro" id="IPR051610">
    <property type="entry name" value="GPI/OXD"/>
</dbReference>
<dbReference type="AlphaFoldDB" id="H5SI41"/>
<accession>H5SI41</accession>
<dbReference type="GO" id="GO:0046872">
    <property type="term" value="F:metal ion binding"/>
    <property type="evidence" value="ECO:0007669"/>
    <property type="project" value="UniProtKB-KW"/>
</dbReference>
<dbReference type="SUPFAM" id="SSF51182">
    <property type="entry name" value="RmlC-like cupins"/>
    <property type="match status" value="1"/>
</dbReference>
<sequence length="124" mass="13473">MEVTGTVRSAEQVVRRPVERASGAWVQVLVGPAEGAPNFVLRKFTLEPGGVIPLHRHPTVEHGQYVLSGRIRLTLGDGVQDVAAGHVVFIPPGLAHRYENPGPQAAEFLCVVPQTASYETEWLE</sequence>
<name>H5SI41_9ZZZZ</name>
<protein>
    <submittedName>
        <fullName evidence="3">Hypothetical conserved protein</fullName>
    </submittedName>
</protein>
<dbReference type="PANTHER" id="PTHR35848">
    <property type="entry name" value="OXALATE-BINDING PROTEIN"/>
    <property type="match status" value="1"/>
</dbReference>
<proteinExistence type="predicted"/>
<evidence type="ECO:0000313" key="3">
    <source>
        <dbReference type="EMBL" id="BAL55827.1"/>
    </source>
</evidence>
<dbReference type="InterPro" id="IPR013096">
    <property type="entry name" value="Cupin_2"/>
</dbReference>
<gene>
    <name evidence="3" type="ORF">HGMM_F31F10C17</name>
</gene>
<dbReference type="Gene3D" id="2.60.120.10">
    <property type="entry name" value="Jelly Rolls"/>
    <property type="match status" value="1"/>
</dbReference>
<dbReference type="EMBL" id="AP011730">
    <property type="protein sequence ID" value="BAL55827.1"/>
    <property type="molecule type" value="Genomic_DNA"/>
</dbReference>
<evidence type="ECO:0000256" key="1">
    <source>
        <dbReference type="ARBA" id="ARBA00022723"/>
    </source>
</evidence>
<reference evidence="3" key="2">
    <citation type="journal article" date="2012" name="PLoS ONE">
        <title>A Deeply Branching Thermophilic Bacterium with an Ancient Acetyl-CoA Pathway Dominates a Subsurface Ecosystem.</title>
        <authorList>
            <person name="Takami H."/>
            <person name="Noguchi H."/>
            <person name="Takaki Y."/>
            <person name="Uchiyama I."/>
            <person name="Toyoda A."/>
            <person name="Nishi S."/>
            <person name="Chee G.-J."/>
            <person name="Arai W."/>
            <person name="Nunoura T."/>
            <person name="Itoh T."/>
            <person name="Hattori M."/>
            <person name="Takai K."/>
        </authorList>
    </citation>
    <scope>NUCLEOTIDE SEQUENCE</scope>
</reference>
<reference evidence="3" key="1">
    <citation type="journal article" date="2005" name="Environ. Microbiol.">
        <title>Genetic and functional properties of uncultivated thermophilic crenarchaeotes from a subsurface gold mine as revealed by analysis of genome fragments.</title>
        <authorList>
            <person name="Nunoura T."/>
            <person name="Hirayama H."/>
            <person name="Takami H."/>
            <person name="Oida H."/>
            <person name="Nishi S."/>
            <person name="Shimamura S."/>
            <person name="Suzuki Y."/>
            <person name="Inagaki F."/>
            <person name="Takai K."/>
            <person name="Nealson K.H."/>
            <person name="Horikoshi K."/>
        </authorList>
    </citation>
    <scope>NUCLEOTIDE SEQUENCE</scope>
</reference>
<dbReference type="CDD" id="cd02222">
    <property type="entry name" value="cupin_TM1459-like"/>
    <property type="match status" value="1"/>
</dbReference>
<evidence type="ECO:0000259" key="2">
    <source>
        <dbReference type="Pfam" id="PF07883"/>
    </source>
</evidence>